<dbReference type="FunFam" id="1.10.3730.10:FF:000001">
    <property type="entry name" value="Pyrroline-5-carboxylate reductase"/>
    <property type="match status" value="1"/>
</dbReference>
<protein>
    <submittedName>
        <fullName evidence="7">Pyrroline-5-carboxylate reductase</fullName>
    </submittedName>
</protein>
<dbReference type="PANTHER" id="PTHR11645">
    <property type="entry name" value="PYRROLINE-5-CARBOXYLATE REDUCTASE"/>
    <property type="match status" value="1"/>
</dbReference>
<evidence type="ECO:0000256" key="2">
    <source>
        <dbReference type="ARBA" id="ARBA00022857"/>
    </source>
</evidence>
<dbReference type="EMBL" id="QEAQ01000002">
    <property type="protein sequence ID" value="TPX62637.1"/>
    <property type="molecule type" value="Genomic_DNA"/>
</dbReference>
<dbReference type="HAMAP" id="MF_01925">
    <property type="entry name" value="P5C_reductase"/>
    <property type="match status" value="1"/>
</dbReference>
<dbReference type="SUPFAM" id="SSF51735">
    <property type="entry name" value="NAD(P)-binding Rossmann-fold domains"/>
    <property type="match status" value="1"/>
</dbReference>
<dbReference type="InterPro" id="IPR036291">
    <property type="entry name" value="NAD(P)-bd_dom_sf"/>
</dbReference>
<dbReference type="Gene3D" id="3.40.50.720">
    <property type="entry name" value="NAD(P)-binding Rossmann-like Domain"/>
    <property type="match status" value="1"/>
</dbReference>
<evidence type="ECO:0000259" key="5">
    <source>
        <dbReference type="Pfam" id="PF03807"/>
    </source>
</evidence>
<feature type="binding site" evidence="4">
    <location>
        <begin position="16"/>
        <end position="21"/>
    </location>
    <ligand>
        <name>NADP(+)</name>
        <dbReference type="ChEBI" id="CHEBI:58349"/>
    </ligand>
</feature>
<dbReference type="PANTHER" id="PTHR11645:SF0">
    <property type="entry name" value="PYRROLINE-5-CARBOXYLATE REDUCTASE 3"/>
    <property type="match status" value="1"/>
</dbReference>
<dbReference type="InterPro" id="IPR000304">
    <property type="entry name" value="Pyrroline-COOH_reductase"/>
</dbReference>
<dbReference type="NCBIfam" id="TIGR00112">
    <property type="entry name" value="proC"/>
    <property type="match status" value="1"/>
</dbReference>
<dbReference type="Pfam" id="PF03807">
    <property type="entry name" value="F420_oxidored"/>
    <property type="match status" value="1"/>
</dbReference>
<dbReference type="STRING" id="109895.A0A507EGP8"/>
<evidence type="ECO:0000256" key="4">
    <source>
        <dbReference type="PIRSR" id="PIRSR000193-1"/>
    </source>
</evidence>
<comment type="similarity">
    <text evidence="1">Belongs to the pyrroline-5-carboxylate reductase family.</text>
</comment>
<dbReference type="InterPro" id="IPR028939">
    <property type="entry name" value="P5C_Rdtase_cat_N"/>
</dbReference>
<feature type="binding site" evidence="4">
    <location>
        <begin position="88"/>
        <end position="91"/>
    </location>
    <ligand>
        <name>NADP(+)</name>
        <dbReference type="ChEBI" id="CHEBI:58349"/>
    </ligand>
</feature>
<dbReference type="AlphaFoldDB" id="A0A507EGP8"/>
<organism evidence="7 8">
    <name type="scientific">Powellomyces hirtus</name>
    <dbReference type="NCBI Taxonomy" id="109895"/>
    <lineage>
        <taxon>Eukaryota</taxon>
        <taxon>Fungi</taxon>
        <taxon>Fungi incertae sedis</taxon>
        <taxon>Chytridiomycota</taxon>
        <taxon>Chytridiomycota incertae sedis</taxon>
        <taxon>Chytridiomycetes</taxon>
        <taxon>Spizellomycetales</taxon>
        <taxon>Powellomycetaceae</taxon>
        <taxon>Powellomyces</taxon>
    </lineage>
</organism>
<dbReference type="InterPro" id="IPR008927">
    <property type="entry name" value="6-PGluconate_DH-like_C_sf"/>
</dbReference>
<gene>
    <name evidence="7" type="primary">PRO3</name>
    <name evidence="7" type="ORF">PhCBS80983_g00267</name>
</gene>
<name>A0A507EGP8_9FUNG</name>
<reference evidence="7 8" key="1">
    <citation type="journal article" date="2019" name="Sci. Rep.">
        <title>Comparative genomics of chytrid fungi reveal insights into the obligate biotrophic and pathogenic lifestyle of Synchytrium endobioticum.</title>
        <authorList>
            <person name="van de Vossenberg B.T.L.H."/>
            <person name="Warris S."/>
            <person name="Nguyen H.D.T."/>
            <person name="van Gent-Pelzer M.P.E."/>
            <person name="Joly D.L."/>
            <person name="van de Geest H.C."/>
            <person name="Bonants P.J.M."/>
            <person name="Smith D.S."/>
            <person name="Levesque C.A."/>
            <person name="van der Lee T.A.J."/>
        </authorList>
    </citation>
    <scope>NUCLEOTIDE SEQUENCE [LARGE SCALE GENOMIC DNA]</scope>
    <source>
        <strain evidence="7 8">CBS 809.83</strain>
    </source>
</reference>
<dbReference type="InterPro" id="IPR029036">
    <property type="entry name" value="P5CR_dimer"/>
</dbReference>
<dbReference type="GO" id="GO:0055129">
    <property type="term" value="P:L-proline biosynthetic process"/>
    <property type="evidence" value="ECO:0007669"/>
    <property type="project" value="TreeGrafter"/>
</dbReference>
<evidence type="ECO:0000259" key="6">
    <source>
        <dbReference type="Pfam" id="PF14748"/>
    </source>
</evidence>
<accession>A0A507EGP8</accession>
<evidence type="ECO:0000313" key="8">
    <source>
        <dbReference type="Proteomes" id="UP000318582"/>
    </source>
</evidence>
<evidence type="ECO:0000256" key="1">
    <source>
        <dbReference type="ARBA" id="ARBA00005525"/>
    </source>
</evidence>
<sequence>MSLTGKLDTSKRITFIGGGNMGAAIIGGLLANGYPPTNITVSEPNEASRTNLEKQFGVLTTADNNAAVAYTTGNSDGKGQGAHLVMLAVKPQIMRDVARGIAQAVQKHKPVVVTIAAGIMLKDLATWLSTGADGSQLPGATAPSLVRVMPNTPSLVLEGAAGLYATNEVSEDQKTLAYNVLSAVSKCAYWVDREELLDVVTAVSGSGPAYFFLMVECLAKSGINLGLPSDVAYGLARQTCMGAGKMLVDQKEDPSELRRKVTSPNGTTHAAVESMLASGIRDTVDKAVVAATKRGEELGKMFSNTSDTGPKL</sequence>
<feature type="domain" description="Pyrroline-5-carboxylate reductase catalytic N-terminal" evidence="5">
    <location>
        <begin position="12"/>
        <end position="117"/>
    </location>
</feature>
<keyword evidence="2 4" id="KW-0521">NADP</keyword>
<dbReference type="Gene3D" id="1.10.3730.10">
    <property type="entry name" value="ProC C-terminal domain-like"/>
    <property type="match status" value="1"/>
</dbReference>
<evidence type="ECO:0000313" key="7">
    <source>
        <dbReference type="EMBL" id="TPX62637.1"/>
    </source>
</evidence>
<feature type="domain" description="Pyrroline-5-carboxylate reductase dimerisation" evidence="6">
    <location>
        <begin position="194"/>
        <end position="298"/>
    </location>
</feature>
<evidence type="ECO:0000256" key="3">
    <source>
        <dbReference type="ARBA" id="ARBA00023002"/>
    </source>
</evidence>
<dbReference type="SUPFAM" id="SSF48179">
    <property type="entry name" value="6-phosphogluconate dehydrogenase C-terminal domain-like"/>
    <property type="match status" value="1"/>
</dbReference>
<dbReference type="PIRSF" id="PIRSF000193">
    <property type="entry name" value="Pyrrol-5-carb_rd"/>
    <property type="match status" value="1"/>
</dbReference>
<comment type="caution">
    <text evidence="7">The sequence shown here is derived from an EMBL/GenBank/DDBJ whole genome shotgun (WGS) entry which is preliminary data.</text>
</comment>
<keyword evidence="8" id="KW-1185">Reference proteome</keyword>
<dbReference type="Proteomes" id="UP000318582">
    <property type="component" value="Unassembled WGS sequence"/>
</dbReference>
<dbReference type="GO" id="GO:0004735">
    <property type="term" value="F:pyrroline-5-carboxylate reductase activity"/>
    <property type="evidence" value="ECO:0007669"/>
    <property type="project" value="InterPro"/>
</dbReference>
<dbReference type="Pfam" id="PF14748">
    <property type="entry name" value="P5CR_dimer"/>
    <property type="match status" value="1"/>
</dbReference>
<proteinExistence type="inferred from homology"/>
<keyword evidence="3" id="KW-0560">Oxidoreductase</keyword>